<keyword evidence="1" id="KW-0812">Transmembrane</keyword>
<dbReference type="Proteomes" id="UP000663623">
    <property type="component" value="Chromosome"/>
</dbReference>
<accession>A0ABM7NJ05</accession>
<feature type="transmembrane region" description="Helical" evidence="1">
    <location>
        <begin position="61"/>
        <end position="78"/>
    </location>
</feature>
<gene>
    <name evidence="2" type="ORF">CaldiYA01_00450</name>
</gene>
<organism evidence="2 3">
    <name type="scientific">Caldicellulosiruptor diazotrophicus</name>
    <dbReference type="NCBI Taxonomy" id="2806205"/>
    <lineage>
        <taxon>Bacteria</taxon>
        <taxon>Bacillati</taxon>
        <taxon>Bacillota</taxon>
        <taxon>Bacillota incertae sedis</taxon>
        <taxon>Caldicellulosiruptorales</taxon>
        <taxon>Caldicellulosiruptoraceae</taxon>
        <taxon>Caldicellulosiruptor</taxon>
    </lineage>
</organism>
<sequence length="162" mass="19158">MENRNVAFEIFLWLLIYLCFFAGTNLFSNNGMLLFIWSMICLVVIFLITIILRFYITSTLLLLPGFVISCILAVLFMFNVQFPNFMMLLLQVFSIHLMGLVEFARESSKMVILQRPLYVYIHVGLNLVLFLIHLFVIYLISELPRQQRPKTLDFTYTRRRGR</sequence>
<reference evidence="2 3" key="1">
    <citation type="submission" date="2021-02" db="EMBL/GenBank/DDBJ databases">
        <title>Nitrogen-fixing ability and nitrogen fixation related genes of thermophilic fermentative bacteria in the genus Caldicellulosiruptor.</title>
        <authorList>
            <person name="Chen Y."/>
            <person name="Nishihara A."/>
            <person name="Haruta S."/>
        </authorList>
    </citation>
    <scope>NUCLEOTIDE SEQUENCE [LARGE SCALE GENOMIC DNA]</scope>
    <source>
        <strain evidence="2 3">YA01</strain>
    </source>
</reference>
<proteinExistence type="predicted"/>
<evidence type="ECO:0000313" key="2">
    <source>
        <dbReference type="EMBL" id="BCS80085.1"/>
    </source>
</evidence>
<protein>
    <submittedName>
        <fullName evidence="2">Uncharacterized protein</fullName>
    </submittedName>
</protein>
<name>A0ABM7NJ05_9FIRM</name>
<evidence type="ECO:0000256" key="1">
    <source>
        <dbReference type="SAM" id="Phobius"/>
    </source>
</evidence>
<evidence type="ECO:0000313" key="3">
    <source>
        <dbReference type="Proteomes" id="UP000663623"/>
    </source>
</evidence>
<feature type="transmembrane region" description="Helical" evidence="1">
    <location>
        <begin position="117"/>
        <end position="140"/>
    </location>
</feature>
<dbReference type="RefSeq" id="WP_207180186.1">
    <property type="nucleotide sequence ID" value="NZ_AP024480.1"/>
</dbReference>
<feature type="transmembrane region" description="Helical" evidence="1">
    <location>
        <begin position="34"/>
        <end position="55"/>
    </location>
</feature>
<keyword evidence="1" id="KW-1133">Transmembrane helix</keyword>
<dbReference type="EMBL" id="AP024480">
    <property type="protein sequence ID" value="BCS80085.1"/>
    <property type="molecule type" value="Genomic_DNA"/>
</dbReference>
<feature type="transmembrane region" description="Helical" evidence="1">
    <location>
        <begin position="6"/>
        <end position="27"/>
    </location>
</feature>
<keyword evidence="1" id="KW-0472">Membrane</keyword>
<keyword evidence="3" id="KW-1185">Reference proteome</keyword>